<sequence>MDPLSLSASITALLQLTSTVIQYLNSVKGAPEDRRRILSELASVNGILFILQDQADQARHGDQWSSTFQSLNVAEGPLVQFRKALERLSSKLAPPATSMKKLGKAIVWPFQKEEIKEILCSIERQKALLNLARQNDHIKLSKAIKDDVALVRDEVEEVAQGVSRIEMSQMTSEHQTIITWLDGPDPSTNYNRALKDRTPRTGLWFLESSVYDDWINARGSLLWLHGIPGCGKTVLSSTILQNVLDRYHTKPHSAVLSFYFDFNDAAKQLHEKMIRSLICQLSMYYANFDLIQNLYLSCSNGGRQPTWEVLLGTLRQMMVSLKDIYIVLDALDECTERDELLTDLENIVAWRDPNLHVLVTSRKENDIEDALIPLSDERNRIGIQSALVNADIRTYVHDRLQVDRKLQRWKKHPKVQLEIEDTLVRKAHGMFRWVACQLDALRDCFDLPHIRQALASLPKNLDDTYARILCHIDNRYNHYSRFVLKTLQWLTFSTRPLLLEELAETFAIDVDETPRFDPERRLPEPREILTICSSLITLTNYKYNIPDEESGSEAYHDWHANNEEDSKTYVRLAHFSVQEYLVSERIQHGTAPHYNIRAIESNRVLAEDCLAYLLQFDEPGSLTYETLGNSPLALYAARYWVVHAKRAEQGPSKSATLLSMKLFMTDGEGFLNWIRICDIDRVRDEADLSRGANALASPIYYASRAGLCEAVRLLIEAGMDINAQGGRRGNALQAASAWGHVDVVNLPLDNGADVNAMGGVLGGALHAASWNGYEKVVKMLLDKGAVVNVMDEYWGSALQLASRKGYENVVKILLDKGADVDAMGSRGSALQLASMLGHEKVVEMLLDKGADVNTMGPGGSALQLASCRGYEKVVDMLLDKGADMSAMGSRGSALQLVSEKGHEKIVKVLLNNGTDVNVMGPRGSALQLASRKGHENVVEILLDKGADVNAVDMFGKSALKMASEKGHKKVVEILVANGAVMPEKGSDHGWKTDASTE</sequence>
<comment type="caution">
    <text evidence="4">The sequence shown here is derived from an EMBL/GenBank/DDBJ whole genome shotgun (WGS) entry which is preliminary data.</text>
</comment>
<dbReference type="AlphaFoldDB" id="A0A8H3ICY6"/>
<dbReference type="Proteomes" id="UP000664534">
    <property type="component" value="Unassembled WGS sequence"/>
</dbReference>
<name>A0A8H3ICY6_9LECA</name>
<evidence type="ECO:0000259" key="3">
    <source>
        <dbReference type="Pfam" id="PF24883"/>
    </source>
</evidence>
<dbReference type="PROSITE" id="PS50297">
    <property type="entry name" value="ANK_REP_REGION"/>
    <property type="match status" value="8"/>
</dbReference>
<feature type="repeat" description="ANK" evidence="2">
    <location>
        <begin position="825"/>
        <end position="857"/>
    </location>
</feature>
<dbReference type="InterPro" id="IPR036770">
    <property type="entry name" value="Ankyrin_rpt-contain_sf"/>
</dbReference>
<dbReference type="SUPFAM" id="SSF52540">
    <property type="entry name" value="P-loop containing nucleoside triphosphate hydrolases"/>
    <property type="match status" value="1"/>
</dbReference>
<protein>
    <recommendedName>
        <fullName evidence="3">Nephrocystin 3-like N-terminal domain-containing protein</fullName>
    </recommendedName>
</protein>
<dbReference type="Pfam" id="PF24883">
    <property type="entry name" value="NPHP3_N"/>
    <property type="match status" value="1"/>
</dbReference>
<dbReference type="PANTHER" id="PTHR10039:SF16">
    <property type="entry name" value="GPI INOSITOL-DEACYLASE"/>
    <property type="match status" value="1"/>
</dbReference>
<dbReference type="SUPFAM" id="SSF48403">
    <property type="entry name" value="Ankyrin repeat"/>
    <property type="match status" value="1"/>
</dbReference>
<dbReference type="Gene3D" id="3.40.50.300">
    <property type="entry name" value="P-loop containing nucleotide triphosphate hydrolases"/>
    <property type="match status" value="1"/>
</dbReference>
<dbReference type="PANTHER" id="PTHR10039">
    <property type="entry name" value="AMELOGENIN"/>
    <property type="match status" value="1"/>
</dbReference>
<reference evidence="4" key="1">
    <citation type="submission" date="2021-03" db="EMBL/GenBank/DDBJ databases">
        <authorList>
            <person name="Tagirdzhanova G."/>
        </authorList>
    </citation>
    <scope>NUCLEOTIDE SEQUENCE</scope>
</reference>
<dbReference type="Pfam" id="PF00023">
    <property type="entry name" value="Ank"/>
    <property type="match status" value="1"/>
</dbReference>
<keyword evidence="1" id="KW-0677">Repeat</keyword>
<dbReference type="InterPro" id="IPR056884">
    <property type="entry name" value="NPHP3-like_N"/>
</dbReference>
<feature type="repeat" description="ANK" evidence="2">
    <location>
        <begin position="921"/>
        <end position="953"/>
    </location>
</feature>
<accession>A0A8H3ICY6</accession>
<feature type="repeat" description="ANK" evidence="2">
    <location>
        <begin position="793"/>
        <end position="825"/>
    </location>
</feature>
<keyword evidence="2" id="KW-0040">ANK repeat</keyword>
<feature type="repeat" description="ANK" evidence="2">
    <location>
        <begin position="954"/>
        <end position="986"/>
    </location>
</feature>
<dbReference type="Pfam" id="PF12796">
    <property type="entry name" value="Ank_2"/>
    <property type="match status" value="3"/>
</dbReference>
<dbReference type="InterPro" id="IPR002110">
    <property type="entry name" value="Ankyrin_rpt"/>
</dbReference>
<evidence type="ECO:0000256" key="2">
    <source>
        <dbReference type="PROSITE-ProRule" id="PRU00023"/>
    </source>
</evidence>
<feature type="repeat" description="ANK" evidence="2">
    <location>
        <begin position="727"/>
        <end position="759"/>
    </location>
</feature>
<feature type="repeat" description="ANK" evidence="2">
    <location>
        <begin position="857"/>
        <end position="889"/>
    </location>
</feature>
<dbReference type="InterPro" id="IPR027417">
    <property type="entry name" value="P-loop_NTPase"/>
</dbReference>
<feature type="repeat" description="ANK" evidence="2">
    <location>
        <begin position="694"/>
        <end position="726"/>
    </location>
</feature>
<dbReference type="Gene3D" id="1.25.40.20">
    <property type="entry name" value="Ankyrin repeat-containing domain"/>
    <property type="match status" value="3"/>
</dbReference>
<evidence type="ECO:0000313" key="4">
    <source>
        <dbReference type="EMBL" id="CAF9916180.1"/>
    </source>
</evidence>
<keyword evidence="5" id="KW-1185">Reference proteome</keyword>
<dbReference type="EMBL" id="CAJPDT010000016">
    <property type="protein sequence ID" value="CAF9916180.1"/>
    <property type="molecule type" value="Genomic_DNA"/>
</dbReference>
<feature type="repeat" description="ANK" evidence="2">
    <location>
        <begin position="764"/>
        <end position="792"/>
    </location>
</feature>
<organism evidence="4 5">
    <name type="scientific">Imshaugia aleurites</name>
    <dbReference type="NCBI Taxonomy" id="172621"/>
    <lineage>
        <taxon>Eukaryota</taxon>
        <taxon>Fungi</taxon>
        <taxon>Dikarya</taxon>
        <taxon>Ascomycota</taxon>
        <taxon>Pezizomycotina</taxon>
        <taxon>Lecanoromycetes</taxon>
        <taxon>OSLEUM clade</taxon>
        <taxon>Lecanoromycetidae</taxon>
        <taxon>Lecanorales</taxon>
        <taxon>Lecanorineae</taxon>
        <taxon>Parmeliaceae</taxon>
        <taxon>Imshaugia</taxon>
    </lineage>
</organism>
<gene>
    <name evidence="4" type="ORF">IMSHALPRED_003001</name>
</gene>
<dbReference type="OrthoDB" id="1577640at2759"/>
<proteinExistence type="predicted"/>
<dbReference type="SMART" id="SM00248">
    <property type="entry name" value="ANK"/>
    <property type="match status" value="9"/>
</dbReference>
<feature type="domain" description="Nephrocystin 3-like N-terminal" evidence="3">
    <location>
        <begin position="201"/>
        <end position="362"/>
    </location>
</feature>
<feature type="repeat" description="ANK" evidence="2">
    <location>
        <begin position="889"/>
        <end position="921"/>
    </location>
</feature>
<dbReference type="PROSITE" id="PS50088">
    <property type="entry name" value="ANK_REPEAT"/>
    <property type="match status" value="9"/>
</dbReference>
<evidence type="ECO:0000256" key="1">
    <source>
        <dbReference type="ARBA" id="ARBA00022737"/>
    </source>
</evidence>
<evidence type="ECO:0000313" key="5">
    <source>
        <dbReference type="Proteomes" id="UP000664534"/>
    </source>
</evidence>